<keyword evidence="7" id="KW-0915">Sodium</keyword>
<keyword evidence="9" id="KW-0472">Membrane</keyword>
<dbReference type="Gene3D" id="2.60.470.10">
    <property type="entry name" value="Acid-sensing ion channels like domains"/>
    <property type="match status" value="1"/>
</dbReference>
<evidence type="ECO:0000256" key="7">
    <source>
        <dbReference type="ARBA" id="ARBA00023053"/>
    </source>
</evidence>
<gene>
    <name evidence="13" type="ORF">QE152_g26478</name>
</gene>
<organism evidence="13 14">
    <name type="scientific">Popillia japonica</name>
    <name type="common">Japanese beetle</name>
    <dbReference type="NCBI Taxonomy" id="7064"/>
    <lineage>
        <taxon>Eukaryota</taxon>
        <taxon>Metazoa</taxon>
        <taxon>Ecdysozoa</taxon>
        <taxon>Arthropoda</taxon>
        <taxon>Hexapoda</taxon>
        <taxon>Insecta</taxon>
        <taxon>Pterygota</taxon>
        <taxon>Neoptera</taxon>
        <taxon>Endopterygota</taxon>
        <taxon>Coleoptera</taxon>
        <taxon>Polyphaga</taxon>
        <taxon>Scarabaeiformia</taxon>
        <taxon>Scarabaeidae</taxon>
        <taxon>Rutelinae</taxon>
        <taxon>Popillia</taxon>
    </lineage>
</organism>
<evidence type="ECO:0000256" key="12">
    <source>
        <dbReference type="RuleBase" id="RU000679"/>
    </source>
</evidence>
<dbReference type="Pfam" id="PF00858">
    <property type="entry name" value="ASC"/>
    <property type="match status" value="1"/>
</dbReference>
<comment type="similarity">
    <text evidence="2 12">Belongs to the amiloride-sensitive sodium channel (TC 1.A.6) family.</text>
</comment>
<sequence>MLDRDEIFTDEVYHHKDFLRSDRFSTGWSLENGYIESDEDYDYPRRINGKSGLTLLIKSLRYDHDYICQGQFQGFKIFLHNPSEILMFDNEFFRASINQEVMVAIKPDMITTSSGLEDYDPHKRGCYFAKERHCVSFYMPHSEETPICGSGSTPCVNKAKSKMISDTSGSFSCDCLPILLVAFPAIAYQPVRL</sequence>
<dbReference type="EMBL" id="JASPKY010000304">
    <property type="protein sequence ID" value="KAK9709716.1"/>
    <property type="molecule type" value="Genomic_DNA"/>
</dbReference>
<reference evidence="13 14" key="1">
    <citation type="journal article" date="2024" name="BMC Genomics">
        <title>De novo assembly and annotation of Popillia japonica's genome with initial clues to its potential as an invasive pest.</title>
        <authorList>
            <person name="Cucini C."/>
            <person name="Boschi S."/>
            <person name="Funari R."/>
            <person name="Cardaioli E."/>
            <person name="Iannotti N."/>
            <person name="Marturano G."/>
            <person name="Paoli F."/>
            <person name="Bruttini M."/>
            <person name="Carapelli A."/>
            <person name="Frati F."/>
            <person name="Nardi F."/>
        </authorList>
    </citation>
    <scope>NUCLEOTIDE SEQUENCE [LARGE SCALE GENOMIC DNA]</scope>
    <source>
        <strain evidence="13">DMR45628</strain>
    </source>
</reference>
<dbReference type="Proteomes" id="UP001458880">
    <property type="component" value="Unassembled WGS sequence"/>
</dbReference>
<comment type="caution">
    <text evidence="13">The sequence shown here is derived from an EMBL/GenBank/DDBJ whole genome shotgun (WGS) entry which is preliminary data.</text>
</comment>
<keyword evidence="3 12" id="KW-0813">Transport</keyword>
<proteinExistence type="inferred from homology"/>
<keyword evidence="4 12" id="KW-0894">Sodium channel</keyword>
<accession>A0AAW1JYQ8</accession>
<dbReference type="GO" id="GO:0005272">
    <property type="term" value="F:sodium channel activity"/>
    <property type="evidence" value="ECO:0007669"/>
    <property type="project" value="UniProtKB-KW"/>
</dbReference>
<evidence type="ECO:0000256" key="3">
    <source>
        <dbReference type="ARBA" id="ARBA00022448"/>
    </source>
</evidence>
<keyword evidence="11 12" id="KW-0407">Ion channel</keyword>
<dbReference type="AlphaFoldDB" id="A0AAW1JYQ8"/>
<dbReference type="InterPro" id="IPR001873">
    <property type="entry name" value="ENaC"/>
</dbReference>
<keyword evidence="10 12" id="KW-0739">Sodium transport</keyword>
<evidence type="ECO:0000256" key="5">
    <source>
        <dbReference type="ARBA" id="ARBA00022692"/>
    </source>
</evidence>
<evidence type="ECO:0000256" key="10">
    <source>
        <dbReference type="ARBA" id="ARBA00023201"/>
    </source>
</evidence>
<keyword evidence="6" id="KW-1133">Transmembrane helix</keyword>
<evidence type="ECO:0000256" key="8">
    <source>
        <dbReference type="ARBA" id="ARBA00023065"/>
    </source>
</evidence>
<evidence type="ECO:0000313" key="14">
    <source>
        <dbReference type="Proteomes" id="UP001458880"/>
    </source>
</evidence>
<evidence type="ECO:0000256" key="4">
    <source>
        <dbReference type="ARBA" id="ARBA00022461"/>
    </source>
</evidence>
<name>A0AAW1JYQ8_POPJA</name>
<evidence type="ECO:0000313" key="13">
    <source>
        <dbReference type="EMBL" id="KAK9709716.1"/>
    </source>
</evidence>
<evidence type="ECO:0000256" key="9">
    <source>
        <dbReference type="ARBA" id="ARBA00023136"/>
    </source>
</evidence>
<evidence type="ECO:0000256" key="1">
    <source>
        <dbReference type="ARBA" id="ARBA00004141"/>
    </source>
</evidence>
<evidence type="ECO:0000256" key="11">
    <source>
        <dbReference type="ARBA" id="ARBA00023303"/>
    </source>
</evidence>
<comment type="subcellular location">
    <subcellularLocation>
        <location evidence="1">Membrane</location>
        <topology evidence="1">Multi-pass membrane protein</topology>
    </subcellularLocation>
</comment>
<keyword evidence="5 12" id="KW-0812">Transmembrane</keyword>
<keyword evidence="8 12" id="KW-0406">Ion transport</keyword>
<dbReference type="GO" id="GO:0016020">
    <property type="term" value="C:membrane"/>
    <property type="evidence" value="ECO:0007669"/>
    <property type="project" value="UniProtKB-SubCell"/>
</dbReference>
<keyword evidence="14" id="KW-1185">Reference proteome</keyword>
<evidence type="ECO:0000256" key="6">
    <source>
        <dbReference type="ARBA" id="ARBA00022989"/>
    </source>
</evidence>
<evidence type="ECO:0000256" key="2">
    <source>
        <dbReference type="ARBA" id="ARBA00007193"/>
    </source>
</evidence>
<protein>
    <submittedName>
        <fullName evidence="13">Amiloride-sensitive sodium channel</fullName>
    </submittedName>
</protein>